<dbReference type="Proteomes" id="UP000071859">
    <property type="component" value="Unassembled WGS sequence"/>
</dbReference>
<dbReference type="GO" id="GO:0015074">
    <property type="term" value="P:DNA integration"/>
    <property type="evidence" value="ECO:0007669"/>
    <property type="project" value="InterPro"/>
</dbReference>
<dbReference type="OrthoDB" id="5439087at2"/>
<reference evidence="2" key="1">
    <citation type="submission" date="2016-01" db="EMBL/GenBank/DDBJ databases">
        <authorList>
            <person name="Peeters C."/>
        </authorList>
    </citation>
    <scope>NUCLEOTIDE SEQUENCE</scope>
    <source>
        <strain evidence="2">LMG 29321</strain>
    </source>
</reference>
<comment type="caution">
    <text evidence="2">The sequence shown here is derived from an EMBL/GenBank/DDBJ whole genome shotgun (WGS) entry which is preliminary data.</text>
</comment>
<dbReference type="InterPro" id="IPR036397">
    <property type="entry name" value="RNaseH_sf"/>
</dbReference>
<dbReference type="EMBL" id="FCOX02000029">
    <property type="protein sequence ID" value="SAK91327.1"/>
    <property type="molecule type" value="Genomic_DNA"/>
</dbReference>
<gene>
    <name evidence="2" type="ORF">AWB78_04911</name>
</gene>
<dbReference type="InterPro" id="IPR009004">
    <property type="entry name" value="Transposase_Mu_C"/>
</dbReference>
<protein>
    <submittedName>
        <fullName evidence="2">Integrase catalytic region</fullName>
    </submittedName>
</protein>
<evidence type="ECO:0000313" key="3">
    <source>
        <dbReference type="Proteomes" id="UP000071859"/>
    </source>
</evidence>
<evidence type="ECO:0000313" key="2">
    <source>
        <dbReference type="EMBL" id="SAK91327.1"/>
    </source>
</evidence>
<accession>A0A158DC12</accession>
<name>A0A158DC12_9BURK</name>
<keyword evidence="3" id="KW-1185">Reference proteome</keyword>
<dbReference type="AlphaFoldDB" id="A0A158DC12"/>
<sequence>MGVQIASVVPDLALFTELDSKAQHPDLLEYWPRPTTIRNVTVLKADGTRSTKTSRTPKVLCLYKDRIVFRDVVDDGKLLESEAKGHSLYRQLPDGQWISPAVAEALAPFGIGYEVWPCSHFGKHYTANISYLSGVFKPGAELPDPATVKQLVSRVMKEGVVYRRVLVAEGVDPDLIKFCIAHQLVFFPLADEDLTSVESCRLYADDAAYLHYRDSRLADGAGAPLSIHTILPRTGQKFNWDGQEWHVINAGTKFSIASEGGVFQELDLVHVHRLCDAQTWKYVTEPEPTAVNLSPKRIAEAAEKLEILGMPPGQQRWRTGPKRGQDVSPATLARWKAVVAKADAAGTSRLLALANAYDNCGGGTAHDSAEVAIWRESLDEDYKASHRPHYASCYGQYLSRCRAANVLPVSESTARKRLAQEEKSVIVEARSGKFAAYKYGSFVPKDKVNRLVKGRIPWEVAHVDHARIEVAVRSCITGEPLNREMWRTVLRDAKTFRVLACVVFFGAPSYVALYRLILDCSRRWGRLPQYIISDRGLDFLAWQFEAVLADLGVCKLSRPAKTPRAGQVAESGNRKDDNLVISNLPGNRLNIEEYRALSKGFRPEDNEVLSLGTIRLLLERIYFEVEPKHATSRTNGETLENYEARLLNEAGTSHIPRVPYTNHLRLLCMPKVQGRSGNRIVTVEGGVECQTLTYFSPALLKPGMAGRSVEVRYDPDNVAHVFVWLRREGGWVECFCNEYEVLSQFTPVELDEYTAYLTERGVVNKVLRRRNRAEDYANALQEAKFSGVLKQIHEVARENAHGLPGFTIINGEPAVYVGGEQEWWEMKDAEDDVQDVDNIANELDDEDEVVYVID</sequence>
<dbReference type="SUPFAM" id="SSF53098">
    <property type="entry name" value="Ribonuclease H-like"/>
    <property type="match status" value="1"/>
</dbReference>
<dbReference type="InterPro" id="IPR012337">
    <property type="entry name" value="RNaseH-like_sf"/>
</dbReference>
<feature type="domain" description="Integrase catalytic" evidence="1">
    <location>
        <begin position="453"/>
        <end position="626"/>
    </location>
</feature>
<dbReference type="InterPro" id="IPR015378">
    <property type="entry name" value="Transposase-like_Mu_C"/>
</dbReference>
<proteinExistence type="predicted"/>
<organism evidence="2 3">
    <name type="scientific">Caballeronia calidae</name>
    <dbReference type="NCBI Taxonomy" id="1777139"/>
    <lineage>
        <taxon>Bacteria</taxon>
        <taxon>Pseudomonadati</taxon>
        <taxon>Pseudomonadota</taxon>
        <taxon>Betaproteobacteria</taxon>
        <taxon>Burkholderiales</taxon>
        <taxon>Burkholderiaceae</taxon>
        <taxon>Caballeronia</taxon>
    </lineage>
</organism>
<evidence type="ECO:0000259" key="1">
    <source>
        <dbReference type="PROSITE" id="PS50994"/>
    </source>
</evidence>
<dbReference type="GO" id="GO:0003676">
    <property type="term" value="F:nucleic acid binding"/>
    <property type="evidence" value="ECO:0007669"/>
    <property type="project" value="InterPro"/>
</dbReference>
<dbReference type="RefSeq" id="WP_157697608.1">
    <property type="nucleotide sequence ID" value="NZ_FCOX02000029.1"/>
</dbReference>
<dbReference type="PROSITE" id="PS50994">
    <property type="entry name" value="INTEGRASE"/>
    <property type="match status" value="1"/>
</dbReference>
<dbReference type="SUPFAM" id="SSF50610">
    <property type="entry name" value="mu transposase, C-terminal domain"/>
    <property type="match status" value="1"/>
</dbReference>
<dbReference type="Pfam" id="PF09299">
    <property type="entry name" value="Mu-transpos_C"/>
    <property type="match status" value="1"/>
</dbReference>
<dbReference type="Gene3D" id="3.30.420.10">
    <property type="entry name" value="Ribonuclease H-like superfamily/Ribonuclease H"/>
    <property type="match status" value="1"/>
</dbReference>
<dbReference type="InterPro" id="IPR001584">
    <property type="entry name" value="Integrase_cat-core"/>
</dbReference>